<gene>
    <name evidence="1" type="ORF">AYO28_09420</name>
</gene>
<evidence type="ECO:0000313" key="1">
    <source>
        <dbReference type="EMBL" id="OAI94453.1"/>
    </source>
</evidence>
<dbReference type="RefSeq" id="WP_064301724.1">
    <property type="nucleotide sequence ID" value="NZ_LUCV01000006.1"/>
</dbReference>
<dbReference type="EMBL" id="LUCV01000006">
    <property type="protein sequence ID" value="OAI94453.1"/>
    <property type="molecule type" value="Genomic_DNA"/>
</dbReference>
<protein>
    <submittedName>
        <fullName evidence="1">Uncharacterized protein</fullName>
    </submittedName>
</protein>
<reference evidence="1 2" key="1">
    <citation type="submission" date="2016-03" db="EMBL/GenBank/DDBJ databases">
        <title>Draft Genome Assembly of Pseudomonas putida strain CBF10-2.</title>
        <authorList>
            <person name="Iyer R.S."/>
            <person name="Damania A."/>
        </authorList>
    </citation>
    <scope>NUCLEOTIDE SEQUENCE [LARGE SCALE GENOMIC DNA]</scope>
    <source>
        <strain evidence="1 2">CBF10-2</strain>
    </source>
</reference>
<accession>A0A177SU38</accession>
<evidence type="ECO:0000313" key="2">
    <source>
        <dbReference type="Proteomes" id="UP000077752"/>
    </source>
</evidence>
<dbReference type="Proteomes" id="UP000077752">
    <property type="component" value="Unassembled WGS sequence"/>
</dbReference>
<organism evidence="1 2">
    <name type="scientific">Pseudomonas putida</name>
    <name type="common">Arthrobacter siderocapsulatus</name>
    <dbReference type="NCBI Taxonomy" id="303"/>
    <lineage>
        <taxon>Bacteria</taxon>
        <taxon>Pseudomonadati</taxon>
        <taxon>Pseudomonadota</taxon>
        <taxon>Gammaproteobacteria</taxon>
        <taxon>Pseudomonadales</taxon>
        <taxon>Pseudomonadaceae</taxon>
        <taxon>Pseudomonas</taxon>
    </lineage>
</organism>
<sequence>MIILCSGEGISDLGICDNEIGSCDGNNFRFGPITLVVDSIVNTCLGYSPREVHPESYRYYSESALAARAEARKRERRGFSFAGKKRGIETGFFYINAWMLGEIALELEAAENDSVVAFLFRDSDGTNSSPRDLWSTKASSIEEGFIRADFHRGVPIVPRPKSESWFLCAAKENPYQHCAALEDLPGNDNSPKSAKRALADALGADATADELVNWLTANELDHAALAAQMPSFSAFLERTRSVLMTLR</sequence>
<dbReference type="AlphaFoldDB" id="A0A177SU38"/>
<proteinExistence type="predicted"/>
<comment type="caution">
    <text evidence="1">The sequence shown here is derived from an EMBL/GenBank/DDBJ whole genome shotgun (WGS) entry which is preliminary data.</text>
</comment>
<name>A0A177SU38_PSEPU</name>